<evidence type="ECO:0000313" key="2">
    <source>
        <dbReference type="Proteomes" id="UP000004440"/>
    </source>
</evidence>
<protein>
    <submittedName>
        <fullName evidence="1">Uncharacterized protein</fullName>
    </submittedName>
</protein>
<reference evidence="1 2" key="1">
    <citation type="journal article" date="2011" name="J. Bacteriol.">
        <title>Genome Sequence of an Ammonia-Oxidizing Soil Archaeon, "Candidatus Nitrosoarchaeum koreensis" MY1.</title>
        <authorList>
            <person name="Kim B.K."/>
            <person name="Jung M.Y."/>
            <person name="Yu D.S."/>
            <person name="Park S.J."/>
            <person name="Oh T.K."/>
            <person name="Rhee S.K."/>
            <person name="Kim J.F."/>
        </authorList>
    </citation>
    <scope>NUCLEOTIDE SEQUENCE [LARGE SCALE GENOMIC DNA]</scope>
    <source>
        <strain evidence="1 2">MY1</strain>
    </source>
</reference>
<sequence>MQKTIAFREDLFVDVFDQRGTLIESIILKDNSSGLFNEIITRPFDSGVYVAQLQYRDVIVTDFFTVR</sequence>
<dbReference type="EMBL" id="AFPU01000001">
    <property type="protein sequence ID" value="EGP93387.1"/>
    <property type="molecule type" value="Genomic_DNA"/>
</dbReference>
<dbReference type="Proteomes" id="UP000004440">
    <property type="component" value="Unassembled WGS sequence"/>
</dbReference>
<evidence type="ECO:0000313" key="1">
    <source>
        <dbReference type="EMBL" id="EGP93387.1"/>
    </source>
</evidence>
<accession>F9CVT5</accession>
<proteinExistence type="predicted"/>
<name>F9CVT5_9ARCH</name>
<keyword evidence="2" id="KW-1185">Reference proteome</keyword>
<dbReference type="AlphaFoldDB" id="F9CVT5"/>
<dbReference type="RefSeq" id="WP_007550119.1">
    <property type="nucleotide sequence ID" value="NZ_AFPU01000001.1"/>
</dbReference>
<comment type="caution">
    <text evidence="1">The sequence shown here is derived from an EMBL/GenBank/DDBJ whole genome shotgun (WGS) entry which is preliminary data.</text>
</comment>
<gene>
    <name evidence="1" type="ORF">MY1_0624</name>
</gene>
<organism evidence="1 2">
    <name type="scientific">Nitrosarchaeum koreense MY1</name>
    <dbReference type="NCBI Taxonomy" id="1001994"/>
    <lineage>
        <taxon>Archaea</taxon>
        <taxon>Nitrososphaerota</taxon>
        <taxon>Nitrososphaeria</taxon>
        <taxon>Nitrosopumilales</taxon>
        <taxon>Nitrosopumilaceae</taxon>
        <taxon>Nitrosarchaeum</taxon>
    </lineage>
</organism>